<dbReference type="GO" id="GO:0005829">
    <property type="term" value="C:cytosol"/>
    <property type="evidence" value="ECO:0007669"/>
    <property type="project" value="TreeGrafter"/>
</dbReference>
<dbReference type="InterPro" id="IPR003736">
    <property type="entry name" value="PAAI_dom"/>
</dbReference>
<evidence type="ECO:0000256" key="1">
    <source>
        <dbReference type="ARBA" id="ARBA00008324"/>
    </source>
</evidence>
<dbReference type="STRING" id="1424334.W822_00615"/>
<dbReference type="Gene3D" id="3.10.129.10">
    <property type="entry name" value="Hotdog Thioesterase"/>
    <property type="match status" value="1"/>
</dbReference>
<dbReference type="NCBIfam" id="TIGR00369">
    <property type="entry name" value="unchar_dom_1"/>
    <property type="match status" value="1"/>
</dbReference>
<gene>
    <name evidence="4" type="ORF">W822_00615</name>
</gene>
<dbReference type="AlphaFoldDB" id="V8QWS3"/>
<dbReference type="PATRIC" id="fig|1424334.3.peg.128"/>
<dbReference type="EMBL" id="AYXT01000001">
    <property type="protein sequence ID" value="ETF03760.1"/>
    <property type="molecule type" value="Genomic_DNA"/>
</dbReference>
<comment type="similarity">
    <text evidence="1">Belongs to the thioesterase PaaI family.</text>
</comment>
<feature type="domain" description="Thioesterase" evidence="3">
    <location>
        <begin position="54"/>
        <end position="132"/>
    </location>
</feature>
<evidence type="ECO:0000313" key="5">
    <source>
        <dbReference type="Proteomes" id="UP000018733"/>
    </source>
</evidence>
<dbReference type="InterPro" id="IPR006683">
    <property type="entry name" value="Thioestr_dom"/>
</dbReference>
<evidence type="ECO:0000259" key="3">
    <source>
        <dbReference type="Pfam" id="PF03061"/>
    </source>
</evidence>
<accession>V8QWS3</accession>
<protein>
    <submittedName>
        <fullName evidence="4">Esterase</fullName>
    </submittedName>
</protein>
<dbReference type="eggNOG" id="COG2050">
    <property type="taxonomic scope" value="Bacteria"/>
</dbReference>
<proteinExistence type="inferred from homology"/>
<dbReference type="PANTHER" id="PTHR43240:SF5">
    <property type="entry name" value="1,4-DIHYDROXY-2-NAPHTHOYL-COA THIOESTERASE 1"/>
    <property type="match status" value="1"/>
</dbReference>
<comment type="caution">
    <text evidence="4">The sequence shown here is derived from an EMBL/GenBank/DDBJ whole genome shotgun (WGS) entry which is preliminary data.</text>
</comment>
<dbReference type="InterPro" id="IPR029069">
    <property type="entry name" value="HotDog_dom_sf"/>
</dbReference>
<dbReference type="Pfam" id="PF03061">
    <property type="entry name" value="4HBT"/>
    <property type="match status" value="1"/>
</dbReference>
<evidence type="ECO:0000256" key="2">
    <source>
        <dbReference type="ARBA" id="ARBA00022801"/>
    </source>
</evidence>
<dbReference type="OrthoDB" id="9798208at2"/>
<name>V8QWS3_9BURK</name>
<dbReference type="CDD" id="cd03443">
    <property type="entry name" value="PaaI_thioesterase"/>
    <property type="match status" value="1"/>
</dbReference>
<sequence length="159" mass="17488">MADHWRIVPSVPVMNDTRGPALKHMGVEFLGFHGQDNESLQARMAVDERTRQRFGVLHGGASVFLAESIGSYAAQLTIDSATQRAVGLDINANHVSPARSGYVIGTATPQHIGGRTQVWAIRIEDEKARLICVCRLTMMIVTLSAQERMSEPGHHEFLL</sequence>
<dbReference type="SUPFAM" id="SSF54637">
    <property type="entry name" value="Thioesterase/thiol ester dehydrase-isomerase"/>
    <property type="match status" value="1"/>
</dbReference>
<keyword evidence="2" id="KW-0378">Hydrolase</keyword>
<dbReference type="Proteomes" id="UP000018733">
    <property type="component" value="Unassembled WGS sequence"/>
</dbReference>
<reference evidence="4 5" key="1">
    <citation type="journal article" date="2014" name="Genome Announc.">
        <title>Draft Genome Sequence of Advenella kashmirensis Strain W13003, a Polycyclic Aromatic Hydrocarbon-Degrading Bacterium.</title>
        <authorList>
            <person name="Wang X."/>
            <person name="Jin D."/>
            <person name="Zhou L."/>
            <person name="Wu L."/>
            <person name="An W."/>
            <person name="Zhao L."/>
        </authorList>
    </citation>
    <scope>NUCLEOTIDE SEQUENCE [LARGE SCALE GENOMIC DNA]</scope>
    <source>
        <strain evidence="4 5">W13003</strain>
    </source>
</reference>
<organism evidence="4 5">
    <name type="scientific">Advenella kashmirensis W13003</name>
    <dbReference type="NCBI Taxonomy" id="1424334"/>
    <lineage>
        <taxon>Bacteria</taxon>
        <taxon>Pseudomonadati</taxon>
        <taxon>Pseudomonadota</taxon>
        <taxon>Betaproteobacteria</taxon>
        <taxon>Burkholderiales</taxon>
        <taxon>Alcaligenaceae</taxon>
    </lineage>
</organism>
<dbReference type="GO" id="GO:0061522">
    <property type="term" value="F:1,4-dihydroxy-2-naphthoyl-CoA thioesterase activity"/>
    <property type="evidence" value="ECO:0007669"/>
    <property type="project" value="TreeGrafter"/>
</dbReference>
<dbReference type="PANTHER" id="PTHR43240">
    <property type="entry name" value="1,4-DIHYDROXY-2-NAPHTHOYL-COA THIOESTERASE 1"/>
    <property type="match status" value="1"/>
</dbReference>
<dbReference type="HOGENOM" id="CLU_089876_13_1_4"/>
<keyword evidence="5" id="KW-1185">Reference proteome</keyword>
<evidence type="ECO:0000313" key="4">
    <source>
        <dbReference type="EMBL" id="ETF03760.1"/>
    </source>
</evidence>